<dbReference type="AlphaFoldDB" id="A0A1E5H9L5"/>
<dbReference type="Pfam" id="PF21259">
    <property type="entry name" value="Rgg_C"/>
    <property type="match status" value="1"/>
</dbReference>
<comment type="caution">
    <text evidence="2">The sequence shown here is derived from an EMBL/GenBank/DDBJ whole genome shotgun (WGS) entry which is preliminary data.</text>
</comment>
<dbReference type="PROSITE" id="PS50943">
    <property type="entry name" value="HTH_CROC1"/>
    <property type="match status" value="1"/>
</dbReference>
<dbReference type="Proteomes" id="UP000094469">
    <property type="component" value="Unassembled WGS sequence"/>
</dbReference>
<dbReference type="InterPro" id="IPR001387">
    <property type="entry name" value="Cro/C1-type_HTH"/>
</dbReference>
<dbReference type="InterPro" id="IPR053163">
    <property type="entry name" value="HTH-type_regulator_Rgg"/>
</dbReference>
<dbReference type="GO" id="GO:0003677">
    <property type="term" value="F:DNA binding"/>
    <property type="evidence" value="ECO:0007669"/>
    <property type="project" value="InterPro"/>
</dbReference>
<evidence type="ECO:0000313" key="3">
    <source>
        <dbReference type="Proteomes" id="UP000094469"/>
    </source>
</evidence>
<reference evidence="3" key="1">
    <citation type="submission" date="2016-09" db="EMBL/GenBank/DDBJ databases">
        <authorList>
            <person name="Gulvik C.A."/>
        </authorList>
    </citation>
    <scope>NUCLEOTIDE SEQUENCE [LARGE SCALE GENOMIC DNA]</scope>
    <source>
        <strain evidence="3">LMG 26676</strain>
    </source>
</reference>
<proteinExistence type="predicted"/>
<dbReference type="Gene3D" id="1.25.40.400">
    <property type="match status" value="1"/>
</dbReference>
<sequence length="303" mass="35978">MNLGDTLRFIRTKKDIKQKEMLPNHQDSSTYSRIENNQRFVKLNDLATILKQLNIQSEEFFSLTSLDDHQETFNYLYYYCGNHPNNKASKKKLLDIYYQIDSKTYRNIQEISNYYAIKCYFHTIWEEVSSITLDEINVIYSTLSNTKYYFCFEYKLLSNLISFFNPQQTKILIQKAYPIKDEDNRDYTTKKFAYNTLINAITVTLYNKDYDSTRKYIKIAKTLDKSNSNYSYRMNLKYLENLTDWLLTGEIKYMQQINNFITILSDIGDTTHANNIKQEVKELTHSKDSNENVLYAIGLIKES</sequence>
<accession>A0A1E5H9L5</accession>
<dbReference type="InterPro" id="IPR010982">
    <property type="entry name" value="Lambda_DNA-bd_dom_sf"/>
</dbReference>
<dbReference type="SUPFAM" id="SSF47413">
    <property type="entry name" value="lambda repressor-like DNA-binding domains"/>
    <property type="match status" value="1"/>
</dbReference>
<dbReference type="Gene3D" id="1.10.260.40">
    <property type="entry name" value="lambda repressor-like DNA-binding domains"/>
    <property type="match status" value="1"/>
</dbReference>
<feature type="domain" description="HTH cro/C1-type" evidence="1">
    <location>
        <begin position="29"/>
        <end position="60"/>
    </location>
</feature>
<protein>
    <submittedName>
        <fullName evidence="2">Transcriptional regulator</fullName>
    </submittedName>
</protein>
<dbReference type="EMBL" id="MIKC01000039">
    <property type="protein sequence ID" value="OEG21516.1"/>
    <property type="molecule type" value="Genomic_DNA"/>
</dbReference>
<evidence type="ECO:0000259" key="1">
    <source>
        <dbReference type="PROSITE" id="PS50943"/>
    </source>
</evidence>
<dbReference type="InterPro" id="IPR010057">
    <property type="entry name" value="Transcription_activator_Rgg_C"/>
</dbReference>
<evidence type="ECO:0000313" key="2">
    <source>
        <dbReference type="EMBL" id="OEG21516.1"/>
    </source>
</evidence>
<name>A0A1E5H9L5_9ENTE</name>
<gene>
    <name evidence="2" type="ORF">BCR24_06480</name>
</gene>
<dbReference type="InterPro" id="IPR011990">
    <property type="entry name" value="TPR-like_helical_dom_sf"/>
</dbReference>
<organism evidence="2 3">
    <name type="scientific">Enterococcus ureilyticus</name>
    <dbReference type="NCBI Taxonomy" id="1131292"/>
    <lineage>
        <taxon>Bacteria</taxon>
        <taxon>Bacillati</taxon>
        <taxon>Bacillota</taxon>
        <taxon>Bacilli</taxon>
        <taxon>Lactobacillales</taxon>
        <taxon>Enterococcaceae</taxon>
        <taxon>Enterococcus</taxon>
    </lineage>
</organism>
<dbReference type="SUPFAM" id="SSF48452">
    <property type="entry name" value="TPR-like"/>
    <property type="match status" value="1"/>
</dbReference>
<dbReference type="PANTHER" id="PTHR37038">
    <property type="entry name" value="TRANSCRIPTIONAL REGULATOR-RELATED"/>
    <property type="match status" value="1"/>
</dbReference>
<dbReference type="OrthoDB" id="2315941at2"/>
<keyword evidence="3" id="KW-1185">Reference proteome</keyword>
<dbReference type="CDD" id="cd00093">
    <property type="entry name" value="HTH_XRE"/>
    <property type="match status" value="1"/>
</dbReference>
<dbReference type="RefSeq" id="WP_069640912.1">
    <property type="nucleotide sequence ID" value="NZ_JAFBEZ010000005.1"/>
</dbReference>